<keyword evidence="1" id="KW-0238">DNA-binding</keyword>
<protein>
    <recommendedName>
        <fullName evidence="2">HU domain-containing protein</fullName>
    </recommendedName>
</protein>
<dbReference type="Pfam" id="PF18291">
    <property type="entry name" value="HU-HIG"/>
    <property type="match status" value="1"/>
</dbReference>
<feature type="domain" description="HU" evidence="2">
    <location>
        <begin position="2"/>
        <end position="124"/>
    </location>
</feature>
<dbReference type="Proteomes" id="UP000325055">
    <property type="component" value="Unassembled WGS sequence"/>
</dbReference>
<sequence length="136" mass="14812">MAKYVVRTKKSVMGNREKGLYYGVPVGSGVIDLDYIAAEASVRSSLPPEDVIAAVGTVARLMRKHLAMGDSVTLPGLGIFTVSASSEGCQTPEECTPAKVKPMRVCYRANPEMRRVLAEIKYEKRERHRSGVAAVQ</sequence>
<reference evidence="3 4" key="1">
    <citation type="journal article" date="2019" name="Nat. Med.">
        <title>A library of human gut bacterial isolates paired with longitudinal multiomics data enables mechanistic microbiome research.</title>
        <authorList>
            <person name="Poyet M."/>
            <person name="Groussin M."/>
            <person name="Gibbons S.M."/>
            <person name="Avila-Pacheco J."/>
            <person name="Jiang X."/>
            <person name="Kearney S.M."/>
            <person name="Perrotta A.R."/>
            <person name="Berdy B."/>
            <person name="Zhao S."/>
            <person name="Lieberman T.D."/>
            <person name="Swanson P.K."/>
            <person name="Smith M."/>
            <person name="Roesemann S."/>
            <person name="Alexander J.E."/>
            <person name="Rich S.A."/>
            <person name="Livny J."/>
            <person name="Vlamakis H."/>
            <person name="Clish C."/>
            <person name="Bullock K."/>
            <person name="Deik A."/>
            <person name="Scott J."/>
            <person name="Pierce K.A."/>
            <person name="Xavier R.J."/>
            <person name="Alm E.J."/>
        </authorList>
    </citation>
    <scope>NUCLEOTIDE SEQUENCE [LARGE SCALE GENOMIC DNA]</scope>
    <source>
        <strain evidence="3 4">BIOML-A7</strain>
    </source>
</reference>
<evidence type="ECO:0000313" key="4">
    <source>
        <dbReference type="Proteomes" id="UP000325055"/>
    </source>
</evidence>
<organism evidence="3 4">
    <name type="scientific">Bacteroides cellulosilyticus</name>
    <dbReference type="NCBI Taxonomy" id="246787"/>
    <lineage>
        <taxon>Bacteria</taxon>
        <taxon>Pseudomonadati</taxon>
        <taxon>Bacteroidota</taxon>
        <taxon>Bacteroidia</taxon>
        <taxon>Bacteroidales</taxon>
        <taxon>Bacteroidaceae</taxon>
        <taxon>Bacteroides</taxon>
    </lineage>
</organism>
<evidence type="ECO:0000256" key="1">
    <source>
        <dbReference type="ARBA" id="ARBA00023125"/>
    </source>
</evidence>
<evidence type="ECO:0000259" key="2">
    <source>
        <dbReference type="Pfam" id="PF18291"/>
    </source>
</evidence>
<dbReference type="RefSeq" id="WP_007210783.1">
    <property type="nucleotide sequence ID" value="NZ_JAFEKG010000001.1"/>
</dbReference>
<proteinExistence type="predicted"/>
<comment type="caution">
    <text evidence="3">The sequence shown here is derived from an EMBL/GenBank/DDBJ whole genome shotgun (WGS) entry which is preliminary data.</text>
</comment>
<dbReference type="NCBIfam" id="TIGR01201">
    <property type="entry name" value="HU_rel"/>
    <property type="match status" value="1"/>
</dbReference>
<gene>
    <name evidence="3" type="ORF">F2Y86_15535</name>
</gene>
<accession>A0A5M6A712</accession>
<dbReference type="AlphaFoldDB" id="A0A5M6A712"/>
<evidence type="ECO:0000313" key="3">
    <source>
        <dbReference type="EMBL" id="KAA5407575.1"/>
    </source>
</evidence>
<dbReference type="GO" id="GO:0003677">
    <property type="term" value="F:DNA binding"/>
    <property type="evidence" value="ECO:0007669"/>
    <property type="project" value="UniProtKB-KW"/>
</dbReference>
<dbReference type="InterPro" id="IPR005902">
    <property type="entry name" value="HU_DNA-bd_put"/>
</dbReference>
<dbReference type="InterPro" id="IPR010992">
    <property type="entry name" value="IHF-like_DNA-bd_dom_sf"/>
</dbReference>
<dbReference type="InterPro" id="IPR041607">
    <property type="entry name" value="HU-HIG"/>
</dbReference>
<dbReference type="SUPFAM" id="SSF47729">
    <property type="entry name" value="IHF-like DNA-binding proteins"/>
    <property type="match status" value="1"/>
</dbReference>
<dbReference type="EMBL" id="VVYW01000012">
    <property type="protein sequence ID" value="KAA5407575.1"/>
    <property type="molecule type" value="Genomic_DNA"/>
</dbReference>
<name>A0A5M6A712_9BACE</name>